<keyword evidence="2" id="KW-1185">Reference proteome</keyword>
<gene>
    <name evidence="1" type="ORF">PACLA_8A001957</name>
</gene>
<dbReference type="Proteomes" id="UP001152795">
    <property type="component" value="Unassembled WGS sequence"/>
</dbReference>
<evidence type="ECO:0000313" key="1">
    <source>
        <dbReference type="EMBL" id="CAB3990685.1"/>
    </source>
</evidence>
<dbReference type="Gene3D" id="3.40.33.10">
    <property type="entry name" value="CAP"/>
    <property type="match status" value="1"/>
</dbReference>
<accession>A0A6S7GG79</accession>
<dbReference type="OrthoDB" id="337038at2759"/>
<proteinExistence type="predicted"/>
<dbReference type="SUPFAM" id="SSF55797">
    <property type="entry name" value="PR-1-like"/>
    <property type="match status" value="1"/>
</dbReference>
<dbReference type="InterPro" id="IPR014044">
    <property type="entry name" value="CAP_dom"/>
</dbReference>
<dbReference type="SMART" id="SM00198">
    <property type="entry name" value="SCP"/>
    <property type="match status" value="1"/>
</dbReference>
<dbReference type="AlphaFoldDB" id="A0A6S7GG79"/>
<dbReference type="PRINTS" id="PR00837">
    <property type="entry name" value="V5TPXLIKE"/>
</dbReference>
<organism evidence="1 2">
    <name type="scientific">Paramuricea clavata</name>
    <name type="common">Red gorgonian</name>
    <name type="synonym">Violescent sea-whip</name>
    <dbReference type="NCBI Taxonomy" id="317549"/>
    <lineage>
        <taxon>Eukaryota</taxon>
        <taxon>Metazoa</taxon>
        <taxon>Cnidaria</taxon>
        <taxon>Anthozoa</taxon>
        <taxon>Octocorallia</taxon>
        <taxon>Malacalcyonacea</taxon>
        <taxon>Plexauridae</taxon>
        <taxon>Paramuricea</taxon>
    </lineage>
</organism>
<reference evidence="1" key="1">
    <citation type="submission" date="2020-04" db="EMBL/GenBank/DDBJ databases">
        <authorList>
            <person name="Alioto T."/>
            <person name="Alioto T."/>
            <person name="Gomez Garrido J."/>
        </authorList>
    </citation>
    <scope>NUCLEOTIDE SEQUENCE</scope>
    <source>
        <strain evidence="1">A484AB</strain>
    </source>
</reference>
<name>A0A6S7GG79_PARCT</name>
<protein>
    <submittedName>
        <fullName evidence="1">Uncharacterized protein</fullName>
    </submittedName>
</protein>
<evidence type="ECO:0000313" key="2">
    <source>
        <dbReference type="Proteomes" id="UP001152795"/>
    </source>
</evidence>
<dbReference type="Pfam" id="PF00188">
    <property type="entry name" value="CAP"/>
    <property type="match status" value="1"/>
</dbReference>
<comment type="caution">
    <text evidence="1">The sequence shown here is derived from an EMBL/GenBank/DDBJ whole genome shotgun (WGS) entry which is preliminary data.</text>
</comment>
<dbReference type="EMBL" id="CACRXK020001707">
    <property type="protein sequence ID" value="CAB3990685.1"/>
    <property type="molecule type" value="Genomic_DNA"/>
</dbReference>
<dbReference type="PANTHER" id="PTHR10334">
    <property type="entry name" value="CYSTEINE-RICH SECRETORY PROTEIN-RELATED"/>
    <property type="match status" value="1"/>
</dbReference>
<sequence length="273" mass="30703">MNISAIYKERNFRVQESAKILSGDSKGYKKTLQEESQSVTRTSSVPEILREAVDSGWLGKNAVDRIENKQTHKVEGYFMSSDTRVSQDESDIGMKALQLHNVFRLIHHSPPLSWSNALGTAAKNMARQLAEQNAQIRDTIPALNISGINFRVYGTRSNLASQVDNTYGENTIKLTNVPYHCDYGVQEATKRWYNQGQHFSFSSPQVDKDTSSFTQVIWKKSKQIGIGCAEKNGLLTHDLYIVALYNPAGNSLPEIRDNVQRPGKTHDVYGDIY</sequence>
<dbReference type="InterPro" id="IPR035940">
    <property type="entry name" value="CAP_sf"/>
</dbReference>
<dbReference type="InterPro" id="IPR001283">
    <property type="entry name" value="CRISP-related"/>
</dbReference>